<dbReference type="Proteomes" id="UP001595536">
    <property type="component" value="Unassembled WGS sequence"/>
</dbReference>
<name>A0ABV7LGE1_9HYPH</name>
<dbReference type="RefSeq" id="WP_376828998.1">
    <property type="nucleotide sequence ID" value="NZ_JBHLWR010000004.1"/>
</dbReference>
<dbReference type="EMBL" id="JBHRUV010000052">
    <property type="protein sequence ID" value="MFC3266758.1"/>
    <property type="molecule type" value="Genomic_DNA"/>
</dbReference>
<organism evidence="1 2">
    <name type="scientific">Camelimonas abortus</name>
    <dbReference type="NCBI Taxonomy" id="1017184"/>
    <lineage>
        <taxon>Bacteria</taxon>
        <taxon>Pseudomonadati</taxon>
        <taxon>Pseudomonadota</taxon>
        <taxon>Alphaproteobacteria</taxon>
        <taxon>Hyphomicrobiales</taxon>
        <taxon>Chelatococcaceae</taxon>
        <taxon>Camelimonas</taxon>
    </lineage>
</organism>
<reference evidence="2" key="1">
    <citation type="journal article" date="2019" name="Int. J. Syst. Evol. Microbiol.">
        <title>The Global Catalogue of Microorganisms (GCM) 10K type strain sequencing project: providing services to taxonomists for standard genome sequencing and annotation.</title>
        <authorList>
            <consortium name="The Broad Institute Genomics Platform"/>
            <consortium name="The Broad Institute Genome Sequencing Center for Infectious Disease"/>
            <person name="Wu L."/>
            <person name="Ma J."/>
        </authorList>
    </citation>
    <scope>NUCLEOTIDE SEQUENCE [LARGE SCALE GENOMIC DNA]</scope>
    <source>
        <strain evidence="2">CCM 7941</strain>
    </source>
</reference>
<evidence type="ECO:0000313" key="2">
    <source>
        <dbReference type="Proteomes" id="UP001595536"/>
    </source>
</evidence>
<dbReference type="EC" id="3.1.2.-" evidence="1"/>
<dbReference type="InterPro" id="IPR029069">
    <property type="entry name" value="HotDog_dom_sf"/>
</dbReference>
<accession>A0ABV7LGE1</accession>
<dbReference type="Gene3D" id="3.10.129.10">
    <property type="entry name" value="Hotdog Thioesterase"/>
    <property type="match status" value="1"/>
</dbReference>
<dbReference type="GO" id="GO:0016787">
    <property type="term" value="F:hydrolase activity"/>
    <property type="evidence" value="ECO:0007669"/>
    <property type="project" value="UniProtKB-KW"/>
</dbReference>
<gene>
    <name evidence="1" type="ORF">ACFOEX_10380</name>
</gene>
<protein>
    <submittedName>
        <fullName evidence="1">Acyl-CoA thioesterase</fullName>
        <ecNumber evidence="1">3.1.2.-</ecNumber>
    </submittedName>
</protein>
<proteinExistence type="predicted"/>
<keyword evidence="1" id="KW-0378">Hydrolase</keyword>
<sequence length="145" mass="16442">MRPPAWRLERATYPYFTRIQTRYRDELLHINNVSIVGYYDEARWRFTRELFAQAGVPMRGRTVTAESRQSYLAEVFHMENVEVGTGVLRVGNSSCEIGQALFVGAECRGICASTIVFIADDRPAPLTASLRAALEEMLVRQLEPA</sequence>
<keyword evidence="2" id="KW-1185">Reference proteome</keyword>
<dbReference type="Pfam" id="PF13279">
    <property type="entry name" value="4HBT_2"/>
    <property type="match status" value="1"/>
</dbReference>
<evidence type="ECO:0000313" key="1">
    <source>
        <dbReference type="EMBL" id="MFC3266758.1"/>
    </source>
</evidence>
<comment type="caution">
    <text evidence="1">The sequence shown here is derived from an EMBL/GenBank/DDBJ whole genome shotgun (WGS) entry which is preliminary data.</text>
</comment>
<dbReference type="CDD" id="cd00586">
    <property type="entry name" value="4HBT"/>
    <property type="match status" value="1"/>
</dbReference>
<dbReference type="SUPFAM" id="SSF54637">
    <property type="entry name" value="Thioesterase/thiol ester dehydrase-isomerase"/>
    <property type="match status" value="1"/>
</dbReference>